<evidence type="ECO:0000259" key="7">
    <source>
        <dbReference type="Pfam" id="PF14322"/>
    </source>
</evidence>
<keyword evidence="5" id="KW-0998">Cell outer membrane</keyword>
<evidence type="ECO:0000313" key="9">
    <source>
        <dbReference type="Proteomes" id="UP001596958"/>
    </source>
</evidence>
<dbReference type="Pfam" id="PF07980">
    <property type="entry name" value="SusD_RagB"/>
    <property type="match status" value="1"/>
</dbReference>
<keyword evidence="3" id="KW-0732">Signal</keyword>
<keyword evidence="4" id="KW-0472">Membrane</keyword>
<evidence type="ECO:0000259" key="6">
    <source>
        <dbReference type="Pfam" id="PF07980"/>
    </source>
</evidence>
<protein>
    <submittedName>
        <fullName evidence="8">RagB/SusD family nutrient uptake outer membrane protein</fullName>
    </submittedName>
</protein>
<evidence type="ECO:0000256" key="4">
    <source>
        <dbReference type="ARBA" id="ARBA00023136"/>
    </source>
</evidence>
<dbReference type="PROSITE" id="PS51257">
    <property type="entry name" value="PROKAR_LIPOPROTEIN"/>
    <property type="match status" value="1"/>
</dbReference>
<comment type="similarity">
    <text evidence="2">Belongs to the SusD family.</text>
</comment>
<comment type="caution">
    <text evidence="8">The sequence shown here is derived from an EMBL/GenBank/DDBJ whole genome shotgun (WGS) entry which is preliminary data.</text>
</comment>
<feature type="domain" description="RagB/SusD" evidence="6">
    <location>
        <begin position="344"/>
        <end position="606"/>
    </location>
</feature>
<feature type="domain" description="SusD-like N-terminal" evidence="7">
    <location>
        <begin position="94"/>
        <end position="249"/>
    </location>
</feature>
<evidence type="ECO:0000256" key="2">
    <source>
        <dbReference type="ARBA" id="ARBA00006275"/>
    </source>
</evidence>
<evidence type="ECO:0000256" key="1">
    <source>
        <dbReference type="ARBA" id="ARBA00004442"/>
    </source>
</evidence>
<proteinExistence type="inferred from homology"/>
<dbReference type="Gene3D" id="1.25.40.390">
    <property type="match status" value="1"/>
</dbReference>
<evidence type="ECO:0000256" key="3">
    <source>
        <dbReference type="ARBA" id="ARBA00022729"/>
    </source>
</evidence>
<gene>
    <name evidence="8" type="ORF">ACFQZS_16965</name>
</gene>
<dbReference type="RefSeq" id="WP_377102155.1">
    <property type="nucleotide sequence ID" value="NZ_JBHTHU010000021.1"/>
</dbReference>
<dbReference type="Pfam" id="PF14322">
    <property type="entry name" value="SusD-like_3"/>
    <property type="match status" value="1"/>
</dbReference>
<dbReference type="EMBL" id="JBHTHU010000021">
    <property type="protein sequence ID" value="MFD0751847.1"/>
    <property type="molecule type" value="Genomic_DNA"/>
</dbReference>
<evidence type="ECO:0000313" key="8">
    <source>
        <dbReference type="EMBL" id="MFD0751847.1"/>
    </source>
</evidence>
<dbReference type="InterPro" id="IPR012944">
    <property type="entry name" value="SusD_RagB_dom"/>
</dbReference>
<dbReference type="InterPro" id="IPR033985">
    <property type="entry name" value="SusD-like_N"/>
</dbReference>
<evidence type="ECO:0000256" key="5">
    <source>
        <dbReference type="ARBA" id="ARBA00023237"/>
    </source>
</evidence>
<name>A0ABW2YZN8_9SPHI</name>
<organism evidence="8 9">
    <name type="scientific">Mucilaginibacter calamicampi</name>
    <dbReference type="NCBI Taxonomy" id="1302352"/>
    <lineage>
        <taxon>Bacteria</taxon>
        <taxon>Pseudomonadati</taxon>
        <taxon>Bacteroidota</taxon>
        <taxon>Sphingobacteriia</taxon>
        <taxon>Sphingobacteriales</taxon>
        <taxon>Sphingobacteriaceae</taxon>
        <taxon>Mucilaginibacter</taxon>
    </lineage>
</organism>
<keyword evidence="9" id="KW-1185">Reference proteome</keyword>
<dbReference type="InterPro" id="IPR011990">
    <property type="entry name" value="TPR-like_helical_dom_sf"/>
</dbReference>
<dbReference type="Proteomes" id="UP001596958">
    <property type="component" value="Unassembled WGS sequence"/>
</dbReference>
<accession>A0ABW2YZN8</accession>
<reference evidence="9" key="1">
    <citation type="journal article" date="2019" name="Int. J. Syst. Evol. Microbiol.">
        <title>The Global Catalogue of Microorganisms (GCM) 10K type strain sequencing project: providing services to taxonomists for standard genome sequencing and annotation.</title>
        <authorList>
            <consortium name="The Broad Institute Genomics Platform"/>
            <consortium name="The Broad Institute Genome Sequencing Center for Infectious Disease"/>
            <person name="Wu L."/>
            <person name="Ma J."/>
        </authorList>
    </citation>
    <scope>NUCLEOTIDE SEQUENCE [LARGE SCALE GENOMIC DNA]</scope>
    <source>
        <strain evidence="9">CCUG 63418</strain>
    </source>
</reference>
<comment type="subcellular location">
    <subcellularLocation>
        <location evidence="1">Cell outer membrane</location>
    </subcellularLocation>
</comment>
<dbReference type="SUPFAM" id="SSF48452">
    <property type="entry name" value="TPR-like"/>
    <property type="match status" value="1"/>
</dbReference>
<sequence length="606" mass="67920">MKINTKAILITAVVLMSFGVVSCKKYLDRSPAASISDEEAFVNFRNFQGFTEELYYCVPDMSHPDWTGDWNWADEIVPSTTSLNRLSWQFDQGNYLSWTSGASWLNESSANTDPGEGKNKGLWPLAWYGIRKANLGLANLDKLVDATQEEKDIIKGQLLFFRGFFHFELMIYWGGLPYIDRVLPPTEKLELPRLGYRATALLAAKDFEAAAALLPADWDKTTVGQATLNNNQLRVTKSAALAFLGKDYLYAGSPLMNEVSGGPAAYDQEMCKKAADAFVRMLKLSDNGEAVYKLMPFATWSNIWYIVSNPIKIPGYPEVIFGPPVFNASNTPFGIARQYIPAAGGYDGDLGTEAPTANYINNFGMANGLPITDPASGYTTADPWKNRDPRFYKSIITDGERLIQGNGGTLEYRYASLFTNGLLRSESGGSRTGYLERKFTAPGNNKFDGDWDRMAIRMPYIRLGDVYLMYAEAVLQGYGTPQSSFPGYMTAVDAVNVIRNRATVPNIDPKFTVSSQAFMGQLIRERAVELAYEGHRWLDLRRWKLAGNPEYLQKTGAEYDRGPDGKPLNYRERLIITRTFEKKHEWLPLPLSQVNLYPTFGQNPGW</sequence>